<dbReference type="PANTHER" id="PTHR35787">
    <property type="entry name" value="GLYCEROL UPTAKE OPERON ANTITERMINATOR REGULATORY PROTEIN"/>
    <property type="match status" value="1"/>
</dbReference>
<dbReference type="InterPro" id="IPR013785">
    <property type="entry name" value="Aldolase_TIM"/>
</dbReference>
<dbReference type="PIRSF" id="PIRSF016897">
    <property type="entry name" value="GlpP"/>
    <property type="match status" value="1"/>
</dbReference>
<dbReference type="InterPro" id="IPR006699">
    <property type="entry name" value="GlpP"/>
</dbReference>
<dbReference type="Gene3D" id="3.20.20.70">
    <property type="entry name" value="Aldolase class I"/>
    <property type="match status" value="1"/>
</dbReference>
<dbReference type="PANTHER" id="PTHR35787:SF1">
    <property type="entry name" value="GLYCEROL UPTAKE OPERON ANTITERMINATOR REGULATORY PROTEIN"/>
    <property type="match status" value="1"/>
</dbReference>
<keyword evidence="3" id="KW-1185">Reference proteome</keyword>
<reference evidence="3" key="1">
    <citation type="journal article" date="2019" name="Int. J. Syst. Evol. Microbiol.">
        <title>The Global Catalogue of Microorganisms (GCM) 10K type strain sequencing project: providing services to taxonomists for standard genome sequencing and annotation.</title>
        <authorList>
            <consortium name="The Broad Institute Genomics Platform"/>
            <consortium name="The Broad Institute Genome Sequencing Center for Infectious Disease"/>
            <person name="Wu L."/>
            <person name="Ma J."/>
        </authorList>
    </citation>
    <scope>NUCLEOTIDE SEQUENCE [LARGE SCALE GENOMIC DNA]</scope>
    <source>
        <strain evidence="3">JCM 18657</strain>
    </source>
</reference>
<dbReference type="EMBL" id="JBHTGQ010000035">
    <property type="protein sequence ID" value="MFC7751073.1"/>
    <property type="molecule type" value="Genomic_DNA"/>
</dbReference>
<dbReference type="RefSeq" id="WP_138790592.1">
    <property type="nucleotide sequence ID" value="NZ_JBHTGQ010000035.1"/>
</dbReference>
<protein>
    <recommendedName>
        <fullName evidence="1">Glycerol uptake operon antiterminator regulatory protein</fullName>
    </recommendedName>
</protein>
<evidence type="ECO:0000313" key="3">
    <source>
        <dbReference type="Proteomes" id="UP001596528"/>
    </source>
</evidence>
<accession>A0ABW2V683</accession>
<keyword evidence="1" id="KW-0694">RNA-binding</keyword>
<comment type="function">
    <text evidence="1">Regulates expression of the glpD operon. In the presence of glycerol 3-phosphate (G3P) causes antitermination of transcription of glpD at the inverted repeat of the leader region to enhance its transcription. Binds and stabilizes glpD leader mRNA.</text>
</comment>
<evidence type="ECO:0000256" key="1">
    <source>
        <dbReference type="PIRNR" id="PIRNR016897"/>
    </source>
</evidence>
<proteinExistence type="predicted"/>
<gene>
    <name evidence="2" type="ORF">ACFQWB_14205</name>
</gene>
<dbReference type="SUPFAM" id="SSF110391">
    <property type="entry name" value="GlpP-like"/>
    <property type="match status" value="1"/>
</dbReference>
<keyword evidence="1" id="KW-0804">Transcription</keyword>
<organism evidence="2 3">
    <name type="scientific">Paenibacillus thermoaerophilus</name>
    <dbReference type="NCBI Taxonomy" id="1215385"/>
    <lineage>
        <taxon>Bacteria</taxon>
        <taxon>Bacillati</taxon>
        <taxon>Bacillota</taxon>
        <taxon>Bacilli</taxon>
        <taxon>Bacillales</taxon>
        <taxon>Paenibacillaceae</taxon>
        <taxon>Paenibacillus</taxon>
    </lineage>
</organism>
<dbReference type="Pfam" id="PF04309">
    <property type="entry name" value="G3P_antiterm"/>
    <property type="match status" value="1"/>
</dbReference>
<dbReference type="Proteomes" id="UP001596528">
    <property type="component" value="Unassembled WGS sequence"/>
</dbReference>
<keyword evidence="1" id="KW-0319">Glycerol metabolism</keyword>
<name>A0ABW2V683_9BACL</name>
<keyword evidence="1" id="KW-0805">Transcription regulation</keyword>
<evidence type="ECO:0000313" key="2">
    <source>
        <dbReference type="EMBL" id="MFC7751073.1"/>
    </source>
</evidence>
<sequence length="184" mass="20114">MTTQSAHKVPIIASITNPEQVEAAVRSSVKRVNLVAGNILRLGELIGSLRAHGKQVYVHLEMVNGLGRDRYAVEYLAHTFGIDGIVSTKSNAIAAARQVGIKSIQRIFAIDTTAVETAIKMVGQSQPDEVELMPGLMPRVIRELKDVVRQPLIAGGLIRSEEEIRTALDSGADYVSIGDQRFWR</sequence>
<comment type="caution">
    <text evidence="2">The sequence shown here is derived from an EMBL/GenBank/DDBJ whole genome shotgun (WGS) entry which is preliminary data.</text>
</comment>